<reference evidence="3 4" key="1">
    <citation type="submission" date="2017-01" db="EMBL/GenBank/DDBJ databases">
        <title>Bacillus phylogenomics.</title>
        <authorList>
            <person name="Dunlap C."/>
        </authorList>
    </citation>
    <scope>NUCLEOTIDE SEQUENCE [LARGE SCALE GENOMIC DNA]</scope>
    <source>
        <strain evidence="3 4">NRRL B-41282</strain>
    </source>
</reference>
<keyword evidence="2" id="KW-0812">Transmembrane</keyword>
<sequence length="78" mass="9391">MLLFPWWVYLCIVGIIFSAYKLMTTAKEEEKIDQAFIEKEGRIYIERMEKEKERRMKRSVDEKDEQCENSAENNHSIA</sequence>
<comment type="caution">
    <text evidence="3">The sequence shown here is derived from an EMBL/GenBank/DDBJ whole genome shotgun (WGS) entry which is preliminary data.</text>
</comment>
<dbReference type="Pfam" id="PF14147">
    <property type="entry name" value="Spore_YhaL"/>
    <property type="match status" value="1"/>
</dbReference>
<evidence type="ECO:0000313" key="3">
    <source>
        <dbReference type="EMBL" id="OMI06104.1"/>
    </source>
</evidence>
<keyword evidence="4" id="KW-1185">Reference proteome</keyword>
<dbReference type="RefSeq" id="WP_076761680.1">
    <property type="nucleotide sequence ID" value="NZ_JARMMH010000013.1"/>
</dbReference>
<evidence type="ECO:0000256" key="2">
    <source>
        <dbReference type="SAM" id="Phobius"/>
    </source>
</evidence>
<accession>A0A1R1RW26</accession>
<evidence type="ECO:0000313" key="4">
    <source>
        <dbReference type="Proteomes" id="UP000187367"/>
    </source>
</evidence>
<gene>
    <name evidence="3" type="ORF">BW143_09205</name>
</gene>
<evidence type="ECO:0000256" key="1">
    <source>
        <dbReference type="SAM" id="MobiDB-lite"/>
    </source>
</evidence>
<accession>A0A1R1QNA4</accession>
<organism evidence="3 4">
    <name type="scientific">Bacillus swezeyi</name>
    <dbReference type="NCBI Taxonomy" id="1925020"/>
    <lineage>
        <taxon>Bacteria</taxon>
        <taxon>Bacillati</taxon>
        <taxon>Bacillota</taxon>
        <taxon>Bacilli</taxon>
        <taxon>Bacillales</taxon>
        <taxon>Bacillaceae</taxon>
        <taxon>Bacillus</taxon>
    </lineage>
</organism>
<keyword evidence="2" id="KW-0472">Membrane</keyword>
<name>A0A1R1RW26_9BACI</name>
<dbReference type="Proteomes" id="UP000187367">
    <property type="component" value="Unassembled WGS sequence"/>
</dbReference>
<proteinExistence type="predicted"/>
<protein>
    <submittedName>
        <fullName evidence="3">Sporulation protein</fullName>
    </submittedName>
</protein>
<feature type="compositionally biased region" description="Polar residues" evidence="1">
    <location>
        <begin position="68"/>
        <end position="78"/>
    </location>
</feature>
<keyword evidence="2" id="KW-1133">Transmembrane helix</keyword>
<feature type="region of interest" description="Disordered" evidence="1">
    <location>
        <begin position="53"/>
        <end position="78"/>
    </location>
</feature>
<feature type="transmembrane region" description="Helical" evidence="2">
    <location>
        <begin position="6"/>
        <end position="23"/>
    </location>
</feature>
<dbReference type="AlphaFoldDB" id="A0A1R1RW26"/>
<dbReference type="InterPro" id="IPR025428">
    <property type="entry name" value="Spore_YhaL"/>
</dbReference>
<dbReference type="OrthoDB" id="2454520at2"/>
<dbReference type="EMBL" id="MTJL01000016">
    <property type="protein sequence ID" value="OMI06104.1"/>
    <property type="molecule type" value="Genomic_DNA"/>
</dbReference>